<accession>A0A5B8I332</accession>
<organism evidence="2 3">
    <name type="scientific">Dickeya poaceiphila</name>
    <dbReference type="NCBI Taxonomy" id="568768"/>
    <lineage>
        <taxon>Bacteria</taxon>
        <taxon>Pseudomonadati</taxon>
        <taxon>Pseudomonadota</taxon>
        <taxon>Gammaproteobacteria</taxon>
        <taxon>Enterobacterales</taxon>
        <taxon>Pectobacteriaceae</taxon>
        <taxon>Dickeya</taxon>
    </lineage>
</organism>
<dbReference type="Gene3D" id="3.90.1150.10">
    <property type="entry name" value="Aspartate Aminotransferase, domain 1"/>
    <property type="match status" value="1"/>
</dbReference>
<evidence type="ECO:0000313" key="3">
    <source>
        <dbReference type="Proteomes" id="UP000320591"/>
    </source>
</evidence>
<evidence type="ECO:0000313" key="2">
    <source>
        <dbReference type="EMBL" id="QDX29058.1"/>
    </source>
</evidence>
<dbReference type="Pfam" id="PF00155">
    <property type="entry name" value="Aminotran_1_2"/>
    <property type="match status" value="1"/>
</dbReference>
<dbReference type="GO" id="GO:0030170">
    <property type="term" value="F:pyridoxal phosphate binding"/>
    <property type="evidence" value="ECO:0007669"/>
    <property type="project" value="InterPro"/>
</dbReference>
<dbReference type="KEGG" id="dic:Dpoa569_0000765"/>
<dbReference type="SUPFAM" id="SSF53383">
    <property type="entry name" value="PLP-dependent transferases"/>
    <property type="match status" value="1"/>
</dbReference>
<name>A0A5B8I332_9GAMM</name>
<evidence type="ECO:0000259" key="1">
    <source>
        <dbReference type="Pfam" id="PF00155"/>
    </source>
</evidence>
<sequence>MGGTMLNRAIDSYRHLSLDDTPTLLNLAWTKDERDFITPPLPSLIEQSLYHEIDRKLPDIWHYAVDDPWGERRLTPAVCSYFGVKEDGLSLSCGAGVIQLLSVLPALSVKGSVAVADEIYPDFPWWLKKSGRSVWRIRAKTVTGCVKQAISLGADVFFIERPGVREDTFMSLDTVYELGMSLAGAGITLLIDESNANYQPPSYSAVHLLAYLPNIIVLRGVSKAWGLGSLRTGLCISSPALKETLREIIPPLLNPSLTLRIVHDVLTMGDSTAWLRARIQQQKQAAIMLFEGWPVMPSSNAMPYLFLPTNEETTLRHLGIGTKRHHFWQEADTTTTLLRLSVPLQESRMLWLENVLKGEKR</sequence>
<dbReference type="Gene3D" id="3.40.640.10">
    <property type="entry name" value="Type I PLP-dependent aspartate aminotransferase-like (Major domain)"/>
    <property type="match status" value="1"/>
</dbReference>
<keyword evidence="2" id="KW-0808">Transferase</keyword>
<gene>
    <name evidence="2" type="ORF">Dpoa569_0000765</name>
</gene>
<dbReference type="STRING" id="568768.GCA_000406125_03204"/>
<keyword evidence="2" id="KW-0032">Aminotransferase</keyword>
<dbReference type="GO" id="GO:0008483">
    <property type="term" value="F:transaminase activity"/>
    <property type="evidence" value="ECO:0007669"/>
    <property type="project" value="UniProtKB-KW"/>
</dbReference>
<dbReference type="InterPro" id="IPR015424">
    <property type="entry name" value="PyrdxlP-dep_Trfase"/>
</dbReference>
<dbReference type="EMBL" id="CP042220">
    <property type="protein sequence ID" value="QDX29058.1"/>
    <property type="molecule type" value="Genomic_DNA"/>
</dbReference>
<dbReference type="InterPro" id="IPR015421">
    <property type="entry name" value="PyrdxlP-dep_Trfase_major"/>
</dbReference>
<dbReference type="OrthoDB" id="9813612at2"/>
<feature type="domain" description="Aminotransferase class I/classII large" evidence="1">
    <location>
        <begin position="155"/>
        <end position="329"/>
    </location>
</feature>
<protein>
    <submittedName>
        <fullName evidence="2">Aminotransferase class I/II-fold pyridoxal phosphate-dependent enzyme</fullName>
    </submittedName>
</protein>
<keyword evidence="3" id="KW-1185">Reference proteome</keyword>
<dbReference type="InterPro" id="IPR015422">
    <property type="entry name" value="PyrdxlP-dep_Trfase_small"/>
</dbReference>
<reference evidence="2 3" key="1">
    <citation type="journal article" date="2019" name="Environ. Microbiol.">
        <title>The phytopathogenic nature of Dickeya aquatica 174/2 and the dynamic early evolution of Dickeya pathogenicity.</title>
        <authorList>
            <person name="Duprey A."/>
            <person name="Taib N."/>
            <person name="Leonard S."/>
            <person name="Garin T."/>
            <person name="Flandrois J.P."/>
            <person name="Nasser W."/>
            <person name="Brochier-Armanet C."/>
            <person name="Reverchon S."/>
        </authorList>
    </citation>
    <scope>NUCLEOTIDE SEQUENCE [LARGE SCALE GENOMIC DNA]</scope>
    <source>
        <strain evidence="2 3">NCPPB 569</strain>
    </source>
</reference>
<dbReference type="AlphaFoldDB" id="A0A5B8I332"/>
<dbReference type="InterPro" id="IPR004839">
    <property type="entry name" value="Aminotransferase_I/II_large"/>
</dbReference>
<dbReference type="Proteomes" id="UP000320591">
    <property type="component" value="Chromosome"/>
</dbReference>
<proteinExistence type="predicted"/>